<reference evidence="4 5" key="1">
    <citation type="submission" date="2019-02" db="EMBL/GenBank/DDBJ databases">
        <title>Peptostreptococcaceae bacterium ZHW00191 nov., a new bacterium isolated from the human gut.</title>
        <authorList>
            <person name="Zhou H.-W."/>
            <person name="Chen X.-J."/>
        </authorList>
    </citation>
    <scope>NUCLEOTIDE SEQUENCE [LARGE SCALE GENOMIC DNA]</scope>
    <source>
        <strain evidence="4 5">ZHW00191</strain>
    </source>
</reference>
<keyword evidence="5" id="KW-1185">Reference proteome</keyword>
<sequence>MLDIFKSFSNKKTSKDVAKDRLKLVLVHDRMDCSPELIEKLQEEIIEVISKYAEIDRDSLDIKMSKCRGENGDKPVSALVANIPIKSLKR</sequence>
<dbReference type="OrthoDB" id="9796578at2"/>
<dbReference type="GO" id="GO:0032955">
    <property type="term" value="P:regulation of division septum assembly"/>
    <property type="evidence" value="ECO:0007669"/>
    <property type="project" value="InterPro"/>
</dbReference>
<dbReference type="HAMAP" id="MF_00262">
    <property type="entry name" value="MinE"/>
    <property type="match status" value="1"/>
</dbReference>
<proteinExistence type="inferred from homology"/>
<comment type="caution">
    <text evidence="4">The sequence shown here is derived from an EMBL/GenBank/DDBJ whole genome shotgun (WGS) entry which is preliminary data.</text>
</comment>
<evidence type="ECO:0000256" key="3">
    <source>
        <dbReference type="HAMAP-Rule" id="MF_00262"/>
    </source>
</evidence>
<evidence type="ECO:0000313" key="4">
    <source>
        <dbReference type="EMBL" id="TQQ84129.1"/>
    </source>
</evidence>
<dbReference type="RefSeq" id="WP_142536484.1">
    <property type="nucleotide sequence ID" value="NZ_SGJB01000016.1"/>
</dbReference>
<evidence type="ECO:0000256" key="1">
    <source>
        <dbReference type="ARBA" id="ARBA00008168"/>
    </source>
</evidence>
<dbReference type="EMBL" id="SGJB01000016">
    <property type="protein sequence ID" value="TQQ84129.1"/>
    <property type="molecule type" value="Genomic_DNA"/>
</dbReference>
<evidence type="ECO:0000313" key="5">
    <source>
        <dbReference type="Proteomes" id="UP000317863"/>
    </source>
</evidence>
<dbReference type="SUPFAM" id="SSF55229">
    <property type="entry name" value="Cell division protein MinE topological specificity domain"/>
    <property type="match status" value="1"/>
</dbReference>
<dbReference type="InterPro" id="IPR005527">
    <property type="entry name" value="MinE"/>
</dbReference>
<gene>
    <name evidence="3 4" type="primary">minE</name>
    <name evidence="4" type="ORF">EXD82_08485</name>
</gene>
<name>A0A544QTV7_9FIRM</name>
<dbReference type="Pfam" id="PF03776">
    <property type="entry name" value="MinE"/>
    <property type="match status" value="1"/>
</dbReference>
<dbReference type="Proteomes" id="UP000317863">
    <property type="component" value="Unassembled WGS sequence"/>
</dbReference>
<dbReference type="AlphaFoldDB" id="A0A544QTV7"/>
<evidence type="ECO:0000256" key="2">
    <source>
        <dbReference type="ARBA" id="ARBA00025265"/>
    </source>
</evidence>
<comment type="function">
    <text evidence="2 3">Prevents the cell division inhibition by proteins MinC and MinD at internal division sites while permitting inhibition at polar sites. This ensures cell division at the proper site by restricting the formation of a division septum at the midpoint of the long axis of the cell.</text>
</comment>
<organism evidence="4 5">
    <name type="scientific">Peptacetobacter hominis</name>
    <dbReference type="NCBI Taxonomy" id="2743610"/>
    <lineage>
        <taxon>Bacteria</taxon>
        <taxon>Bacillati</taxon>
        <taxon>Bacillota</taxon>
        <taxon>Clostridia</taxon>
        <taxon>Peptostreptococcales</taxon>
        <taxon>Peptostreptococcaceae</taxon>
        <taxon>Peptacetobacter</taxon>
    </lineage>
</organism>
<keyword evidence="3 4" id="KW-0132">Cell division</keyword>
<comment type="similarity">
    <text evidence="1 3">Belongs to the MinE family.</text>
</comment>
<dbReference type="NCBIfam" id="TIGR01215">
    <property type="entry name" value="minE"/>
    <property type="match status" value="1"/>
</dbReference>
<dbReference type="InterPro" id="IPR036707">
    <property type="entry name" value="MinE_sf"/>
</dbReference>
<protein>
    <recommendedName>
        <fullName evidence="3">Cell division topological specificity factor</fullName>
    </recommendedName>
</protein>
<dbReference type="GO" id="GO:0051301">
    <property type="term" value="P:cell division"/>
    <property type="evidence" value="ECO:0007669"/>
    <property type="project" value="UniProtKB-KW"/>
</dbReference>
<accession>A0A544QTV7</accession>
<dbReference type="Gene3D" id="3.30.1070.10">
    <property type="entry name" value="Cell division topological specificity factor MinE"/>
    <property type="match status" value="1"/>
</dbReference>
<keyword evidence="3" id="KW-0131">Cell cycle</keyword>
<dbReference type="NCBIfam" id="NF001422">
    <property type="entry name" value="PRK00296.1"/>
    <property type="match status" value="1"/>
</dbReference>